<dbReference type="InterPro" id="IPR007696">
    <property type="entry name" value="DNA_mismatch_repair_MutS_core"/>
</dbReference>
<dbReference type="SUPFAM" id="SSF48334">
    <property type="entry name" value="DNA repair protein MutS, domain III"/>
    <property type="match status" value="1"/>
</dbReference>
<dbReference type="GO" id="GO:0005634">
    <property type="term" value="C:nucleus"/>
    <property type="evidence" value="ECO:0007669"/>
    <property type="project" value="TreeGrafter"/>
</dbReference>
<accession>A0AAX6MQ95</accession>
<dbReference type="Gene3D" id="1.10.1420.10">
    <property type="match status" value="3"/>
</dbReference>
<dbReference type="SUPFAM" id="SSF53150">
    <property type="entry name" value="DNA repair protein MutS, domain II"/>
    <property type="match status" value="1"/>
</dbReference>
<proteinExistence type="inferred from homology"/>
<feature type="domain" description="DNA mismatch repair protein MutS core" evidence="3">
    <location>
        <begin position="297"/>
        <end position="592"/>
    </location>
</feature>
<sequence>MPLSSNRQASLASSSKEASSPSPQITTANYSLSRTTSSTPHPRSSQDVPRRPSTSASQFTSTSYSGSRSAATLSHPSRQRRRASTASGRKSRATSSVWGSESHEIVCAVTEARGVSPTIGLAFINITTNEAILSQICDSQFYVKTIHKIQIHEPSTILIVNTAFPPNPKSSLLAIIEEELSDTSVEPLDRKYWSENAGLEFIQSLAFKQDLEAIKVAIEGNFYATCSFAAVGLLRACFSTVYTYDCNQAVKYIELSCRVSILSHSLRIKYQPSEDTMMIDISTIHSLELIQNLQDAKSKDCLFGLLNETLTPMGSRMLRSNILQPSCQVDNTLIPRFDALDELTVKEDMFFEIRKALKGFVDAFITAVPSLYEALGAARTDLLTRIRELCRLELIRPIMDRIAATINEDATATKSPLDMRNQRTYAVKSGVHGLLDVARQTYREATEDVHRHVESVNGEHDLAAELKYDPNRKYWLQLRQSDFDDRAIPEVFINRVRKGAWIQCQTLVLVQLNHRITDSHNEAIMLSDKVIQELLEAMRVHIPNLFRICEGIALLDMITSFGQSTTTRGYVRPEIGDTLALKGARHPICERVSTSIS</sequence>
<dbReference type="SMART" id="SM00533">
    <property type="entry name" value="MUTSd"/>
    <property type="match status" value="1"/>
</dbReference>
<dbReference type="PANTHER" id="PTHR11361">
    <property type="entry name" value="DNA MISMATCH REPAIR PROTEIN MUTS FAMILY MEMBER"/>
    <property type="match status" value="1"/>
</dbReference>
<evidence type="ECO:0000259" key="3">
    <source>
        <dbReference type="SMART" id="SM00533"/>
    </source>
</evidence>
<evidence type="ECO:0000313" key="4">
    <source>
        <dbReference type="EMBL" id="KAK6954799.1"/>
    </source>
</evidence>
<dbReference type="EMBL" id="JBANMG010000004">
    <property type="protein sequence ID" value="KAK6954799.1"/>
    <property type="molecule type" value="Genomic_DNA"/>
</dbReference>
<evidence type="ECO:0000256" key="1">
    <source>
        <dbReference type="ARBA" id="ARBA00006271"/>
    </source>
</evidence>
<feature type="compositionally biased region" description="Low complexity" evidence="2">
    <location>
        <begin position="1"/>
        <end position="22"/>
    </location>
</feature>
<gene>
    <name evidence="4" type="ORF">Daesc_004768</name>
</gene>
<feature type="compositionally biased region" description="Polar residues" evidence="2">
    <location>
        <begin position="52"/>
        <end position="76"/>
    </location>
</feature>
<dbReference type="PIRSF" id="PIRSF037677">
    <property type="entry name" value="DNA_mis_repair_Msh6"/>
    <property type="match status" value="1"/>
</dbReference>
<dbReference type="Proteomes" id="UP001369815">
    <property type="component" value="Unassembled WGS sequence"/>
</dbReference>
<feature type="compositionally biased region" description="Polar residues" evidence="2">
    <location>
        <begin position="84"/>
        <end position="95"/>
    </location>
</feature>
<organism evidence="4 5">
    <name type="scientific">Daldinia eschscholtzii</name>
    <dbReference type="NCBI Taxonomy" id="292717"/>
    <lineage>
        <taxon>Eukaryota</taxon>
        <taxon>Fungi</taxon>
        <taxon>Dikarya</taxon>
        <taxon>Ascomycota</taxon>
        <taxon>Pezizomycotina</taxon>
        <taxon>Sordariomycetes</taxon>
        <taxon>Xylariomycetidae</taxon>
        <taxon>Xylariales</taxon>
        <taxon>Hypoxylaceae</taxon>
        <taxon>Daldinia</taxon>
    </lineage>
</organism>
<dbReference type="Pfam" id="PF05192">
    <property type="entry name" value="MutS_III"/>
    <property type="match status" value="1"/>
</dbReference>
<protein>
    <recommendedName>
        <fullName evidence="3">DNA mismatch repair protein MutS core domain-containing protein</fullName>
    </recommendedName>
</protein>
<dbReference type="InterPro" id="IPR045076">
    <property type="entry name" value="MutS"/>
</dbReference>
<feature type="compositionally biased region" description="Low complexity" evidence="2">
    <location>
        <begin position="31"/>
        <end position="45"/>
    </location>
</feature>
<feature type="region of interest" description="Disordered" evidence="2">
    <location>
        <begin position="1"/>
        <end position="95"/>
    </location>
</feature>
<dbReference type="GO" id="GO:0140664">
    <property type="term" value="F:ATP-dependent DNA damage sensor activity"/>
    <property type="evidence" value="ECO:0007669"/>
    <property type="project" value="InterPro"/>
</dbReference>
<dbReference type="GO" id="GO:0006298">
    <property type="term" value="P:mismatch repair"/>
    <property type="evidence" value="ECO:0007669"/>
    <property type="project" value="InterPro"/>
</dbReference>
<comment type="caution">
    <text evidence="4">The sequence shown here is derived from an EMBL/GenBank/DDBJ whole genome shotgun (WGS) entry which is preliminary data.</text>
</comment>
<dbReference type="PANTHER" id="PTHR11361:SF21">
    <property type="entry name" value="MUTS PROTEIN HOMOLOG 4"/>
    <property type="match status" value="1"/>
</dbReference>
<dbReference type="AlphaFoldDB" id="A0AAX6MQ95"/>
<reference evidence="4 5" key="1">
    <citation type="journal article" date="2024" name="Front Chem Biol">
        <title>Unveiling the potential of Daldinia eschscholtzii MFLUCC 19-0629 through bioactivity and bioinformatics studies for enhanced sustainable agriculture production.</title>
        <authorList>
            <person name="Brooks S."/>
            <person name="Weaver J.A."/>
            <person name="Klomchit A."/>
            <person name="Alharthi S.A."/>
            <person name="Onlamun T."/>
            <person name="Nurani R."/>
            <person name="Vong T.K."/>
            <person name="Alberti F."/>
            <person name="Greco C."/>
        </authorList>
    </citation>
    <scope>NUCLEOTIDE SEQUENCE [LARGE SCALE GENOMIC DNA]</scope>
    <source>
        <strain evidence="4">MFLUCC 19-0629</strain>
    </source>
</reference>
<dbReference type="InterPro" id="IPR036187">
    <property type="entry name" value="DNA_mismatch_repair_MutS_sf"/>
</dbReference>
<name>A0AAX6MQ95_9PEZI</name>
<keyword evidence="5" id="KW-1185">Reference proteome</keyword>
<dbReference type="InterPro" id="IPR036678">
    <property type="entry name" value="MutS_con_dom_sf"/>
</dbReference>
<dbReference type="GO" id="GO:0005524">
    <property type="term" value="F:ATP binding"/>
    <property type="evidence" value="ECO:0007669"/>
    <property type="project" value="InterPro"/>
</dbReference>
<comment type="similarity">
    <text evidence="1">Belongs to the DNA mismatch repair MutS family.</text>
</comment>
<evidence type="ECO:0000256" key="2">
    <source>
        <dbReference type="SAM" id="MobiDB-lite"/>
    </source>
</evidence>
<dbReference type="InterPro" id="IPR017261">
    <property type="entry name" value="DNA_mismatch_repair_MutS/MSH"/>
</dbReference>
<dbReference type="GO" id="GO:0007131">
    <property type="term" value="P:reciprocal meiotic recombination"/>
    <property type="evidence" value="ECO:0007669"/>
    <property type="project" value="TreeGrafter"/>
</dbReference>
<evidence type="ECO:0000313" key="5">
    <source>
        <dbReference type="Proteomes" id="UP001369815"/>
    </source>
</evidence>
<dbReference type="GO" id="GO:0030983">
    <property type="term" value="F:mismatched DNA binding"/>
    <property type="evidence" value="ECO:0007669"/>
    <property type="project" value="InterPro"/>
</dbReference>